<gene>
    <name evidence="5" type="primary">Adcy10_1</name>
    <name evidence="5" type="ORF">G6Z77_0014897</name>
</gene>
<feature type="non-terminal residue" evidence="5">
    <location>
        <position position="1200"/>
    </location>
</feature>
<proteinExistence type="predicted"/>
<protein>
    <submittedName>
        <fullName evidence="5">ADCYA cyclase</fullName>
    </submittedName>
</protein>
<dbReference type="EMBL" id="JAANIB010008964">
    <property type="protein sequence ID" value="KAG5323110.1"/>
    <property type="molecule type" value="Genomic_DNA"/>
</dbReference>
<evidence type="ECO:0000259" key="4">
    <source>
        <dbReference type="PROSITE" id="PS50125"/>
    </source>
</evidence>
<reference evidence="5 6" key="1">
    <citation type="submission" date="2020-02" db="EMBL/GenBank/DDBJ databases">
        <title>Relaxed selection underlies rapid genomic changes in the transitions from sociality to social parasitism in ants.</title>
        <authorList>
            <person name="Bi X."/>
        </authorList>
    </citation>
    <scope>NUCLEOTIDE SEQUENCE [LARGE SCALE GENOMIC DNA]</scope>
    <source>
        <strain evidence="5">BGI-DK2014b</strain>
        <tissue evidence="5">Whole body</tissue>
    </source>
</reference>
<dbReference type="GO" id="GO:0005737">
    <property type="term" value="C:cytoplasm"/>
    <property type="evidence" value="ECO:0007669"/>
    <property type="project" value="TreeGrafter"/>
</dbReference>
<dbReference type="Pfam" id="PF00211">
    <property type="entry name" value="Guanylate_cyc"/>
    <property type="match status" value="1"/>
</dbReference>
<dbReference type="CDD" id="cd07302">
    <property type="entry name" value="CHD"/>
    <property type="match status" value="2"/>
</dbReference>
<dbReference type="InterPro" id="IPR001054">
    <property type="entry name" value="A/G_cyclase"/>
</dbReference>
<keyword evidence="3" id="KW-0456">Lyase</keyword>
<dbReference type="FunFam" id="3.30.70.1230:FF:000017">
    <property type="entry name" value="Adenylate cyclase type 10"/>
    <property type="match status" value="1"/>
</dbReference>
<dbReference type="SUPFAM" id="SSF55073">
    <property type="entry name" value="Nucleotide cyclase"/>
    <property type="match status" value="2"/>
</dbReference>
<dbReference type="GO" id="GO:0004016">
    <property type="term" value="F:adenylate cyclase activity"/>
    <property type="evidence" value="ECO:0007669"/>
    <property type="project" value="TreeGrafter"/>
</dbReference>
<dbReference type="SUPFAM" id="SSF52540">
    <property type="entry name" value="P-loop containing nucleoside triphosphate hydrolases"/>
    <property type="match status" value="1"/>
</dbReference>
<keyword evidence="1" id="KW-0547">Nucleotide-binding</keyword>
<dbReference type="PROSITE" id="PS50125">
    <property type="entry name" value="GUANYLATE_CYCLASE_2"/>
    <property type="match status" value="2"/>
</dbReference>
<evidence type="ECO:0000256" key="3">
    <source>
        <dbReference type="ARBA" id="ARBA00023239"/>
    </source>
</evidence>
<dbReference type="GO" id="GO:0009190">
    <property type="term" value="P:cyclic nucleotide biosynthetic process"/>
    <property type="evidence" value="ECO:0007669"/>
    <property type="project" value="InterPro"/>
</dbReference>
<sequence>MCPDEILDYYDNYETREYDTTLLLGDISGFTDLTEKYTKTGVGGPSKLSETLNSYIGAMVQEILSHNGDVVKFSGDAFIVMWKLEDGMLMSDITTEAMQTACIIQKHFGIYNTDVGVSLRVKLAIASGITYFTSIGDPDTMSYYVITGKPVWDVKLAEGLCKGGDILVAPSSWQWANPSDYIYEKLPDGIHTLITASAMWYQSRLHDNGNTEHDLLNRNFLDSLRNAKAPNNETLTNWIDTTSIEYFEEVDFSLRPKVIKAAKEGLKDLLRCYMLRPVIRSVEMDEPLEYLTEMRQVVILFTNIITMVIDNEELISLVDRAYKLVCEVVSEMHGCMNKTSLFDKDLIFLCIFGLRGDKHVLESQIGLRCASRLRQKLVAIKNIQSVTIAVTTGMTYCGVIGHILRREYTVIGMAVNKAARLMVAYNNKVICDRESFLRSRLEARHFILQEPRHLKGITSVGPIYEFQEQIKFTMPELIQKKYPLLGRQEEIKIFQQMLSNLITHFTLNETTDQLEPNMLIIKGEPRIGKTRLLDEIARNIPGNIPRNYIPLSMGDAKIFNLIDIRLRVRTELKNKWFFFNIIELGCIDKWYHAALACQFLDVNGIPPELEKLIQEKSFGNPGWIESYLLSLMQSGSLVIVHISKMIAEEMGYIYNFNNSISPKMLQTIIPKTGIPIYDEETIAVCKFTESFIEEGDTEVTMDSMILKIFDSLTPLDQILLKCASVLGEIINRNMLQYLMEDKSTTEIGLAVKKLFEIRIFGCARGDFTMSGSPLVFNRNRNIKEPFLETQIACECVNLMIPEELIDLPQYTSCGLMYFKMSMFRETTYRIKNYNNLKKILLQDIQEVAKRTPICLNIFPKVRKPTKIFSNVDFTNCQCHLILMTIYTQMLEHCQGIGKQDIILTAILEFVEICLANNNVPQARKLLSDAETLIQQIVESNEEKSIFLSYVTAKIQTFQGKCHLESGLISEASKKLKKAMISLGYHFPQRKFAIDLKSITQLELLKWRLICPKRWNIDIADELTINYIEQLANCLALMSIVPYLEKEALSICAKKGDLLELQELKVIAELYAGIFFSRWLRGEISKAIRIGFITMRMAQTIDSIFLKLLMLPRLVHLLMTSCRHSEVVSLLRELEFISRNVLEKSGRTWYYAMCADAQLDTGLTVLSFQNCNKYYDQEGETIISLQDPEAERRYFTSMWLW</sequence>
<dbReference type="AlphaFoldDB" id="A0A836EZ62"/>
<dbReference type="InterPro" id="IPR029787">
    <property type="entry name" value="Nucleotide_cyclase"/>
</dbReference>
<evidence type="ECO:0000313" key="5">
    <source>
        <dbReference type="EMBL" id="KAG5323110.1"/>
    </source>
</evidence>
<comment type="caution">
    <text evidence="5">The sequence shown here is derived from an EMBL/GenBank/DDBJ whole genome shotgun (WGS) entry which is preliminary data.</text>
</comment>
<feature type="domain" description="Guanylate cyclase" evidence="4">
    <location>
        <begin position="385"/>
        <end position="422"/>
    </location>
</feature>
<accession>A0A836EZ62</accession>
<dbReference type="PANTHER" id="PTHR16305:SF28">
    <property type="entry name" value="GUANYLATE CYCLASE DOMAIN-CONTAINING PROTEIN"/>
    <property type="match status" value="1"/>
</dbReference>
<organism evidence="5 6">
    <name type="scientific">Acromyrmex heyeri</name>
    <dbReference type="NCBI Taxonomy" id="230685"/>
    <lineage>
        <taxon>Eukaryota</taxon>
        <taxon>Metazoa</taxon>
        <taxon>Ecdysozoa</taxon>
        <taxon>Arthropoda</taxon>
        <taxon>Hexapoda</taxon>
        <taxon>Insecta</taxon>
        <taxon>Pterygota</taxon>
        <taxon>Neoptera</taxon>
        <taxon>Endopterygota</taxon>
        <taxon>Hymenoptera</taxon>
        <taxon>Apocrita</taxon>
        <taxon>Aculeata</taxon>
        <taxon>Formicoidea</taxon>
        <taxon>Formicidae</taxon>
        <taxon>Myrmicinae</taxon>
        <taxon>Acromyrmex</taxon>
    </lineage>
</organism>
<dbReference type="Gene3D" id="3.30.70.1230">
    <property type="entry name" value="Nucleotide cyclase"/>
    <property type="match status" value="2"/>
</dbReference>
<dbReference type="OrthoDB" id="194468at2759"/>
<dbReference type="InterPro" id="IPR027417">
    <property type="entry name" value="P-loop_NTPase"/>
</dbReference>
<keyword evidence="6" id="KW-1185">Reference proteome</keyword>
<evidence type="ECO:0000256" key="1">
    <source>
        <dbReference type="ARBA" id="ARBA00022741"/>
    </source>
</evidence>
<dbReference type="PANTHER" id="PTHR16305">
    <property type="entry name" value="TESTICULAR SOLUBLE ADENYLYL CYCLASE"/>
    <property type="match status" value="1"/>
</dbReference>
<dbReference type="GO" id="GO:0005524">
    <property type="term" value="F:ATP binding"/>
    <property type="evidence" value="ECO:0007669"/>
    <property type="project" value="UniProtKB-KW"/>
</dbReference>
<evidence type="ECO:0000313" key="6">
    <source>
        <dbReference type="Proteomes" id="UP000670152"/>
    </source>
</evidence>
<dbReference type="GO" id="GO:0035556">
    <property type="term" value="P:intracellular signal transduction"/>
    <property type="evidence" value="ECO:0007669"/>
    <property type="project" value="InterPro"/>
</dbReference>
<feature type="non-terminal residue" evidence="5">
    <location>
        <position position="1"/>
    </location>
</feature>
<keyword evidence="2" id="KW-0067">ATP-binding</keyword>
<evidence type="ECO:0000256" key="2">
    <source>
        <dbReference type="ARBA" id="ARBA00022840"/>
    </source>
</evidence>
<dbReference type="Proteomes" id="UP000670152">
    <property type="component" value="Unassembled WGS sequence"/>
</dbReference>
<name>A0A836EZ62_9HYME</name>
<feature type="domain" description="Guanylate cyclase" evidence="4">
    <location>
        <begin position="21"/>
        <end position="151"/>
    </location>
</feature>